<evidence type="ECO:0000313" key="2">
    <source>
        <dbReference type="EMBL" id="SMC19019.1"/>
    </source>
</evidence>
<dbReference type="RefSeq" id="WP_084113900.1">
    <property type="nucleotide sequence ID" value="NZ_FWXH01000002.1"/>
</dbReference>
<dbReference type="InterPro" id="IPR006056">
    <property type="entry name" value="RidA"/>
</dbReference>
<dbReference type="InterPro" id="IPR035959">
    <property type="entry name" value="RutC-like_sf"/>
</dbReference>
<accession>A0A1W1X4Y2</accession>
<sequence>MEKEIINTKNAPAAIGPYSQAIKFQNLLFTSGQIPINPKTGELVNTNIKEATHQALKNVENILKEAHTSFDNVIKTTVFISDMKNFADVNEVYGEYFVNNKPARSCVEVKLPKDALIEIEVVAIVE</sequence>
<dbReference type="GO" id="GO:0019239">
    <property type="term" value="F:deaminase activity"/>
    <property type="evidence" value="ECO:0007669"/>
    <property type="project" value="TreeGrafter"/>
</dbReference>
<gene>
    <name evidence="2" type="ORF">SAMN02745134_00735</name>
</gene>
<dbReference type="OrthoDB" id="9803101at2"/>
<dbReference type="Gene3D" id="3.30.1330.40">
    <property type="entry name" value="RutC-like"/>
    <property type="match status" value="1"/>
</dbReference>
<evidence type="ECO:0000313" key="3">
    <source>
        <dbReference type="Proteomes" id="UP000192468"/>
    </source>
</evidence>
<organism evidence="2 3">
    <name type="scientific">Clostridium acidisoli DSM 12555</name>
    <dbReference type="NCBI Taxonomy" id="1121291"/>
    <lineage>
        <taxon>Bacteria</taxon>
        <taxon>Bacillati</taxon>
        <taxon>Bacillota</taxon>
        <taxon>Clostridia</taxon>
        <taxon>Eubacteriales</taxon>
        <taxon>Clostridiaceae</taxon>
        <taxon>Clostridium</taxon>
    </lineage>
</organism>
<reference evidence="2 3" key="1">
    <citation type="submission" date="2017-04" db="EMBL/GenBank/DDBJ databases">
        <authorList>
            <person name="Afonso C.L."/>
            <person name="Miller P.J."/>
            <person name="Scott M.A."/>
            <person name="Spackman E."/>
            <person name="Goraichik I."/>
            <person name="Dimitrov K.M."/>
            <person name="Suarez D.L."/>
            <person name="Swayne D.E."/>
        </authorList>
    </citation>
    <scope>NUCLEOTIDE SEQUENCE [LARGE SCALE GENOMIC DNA]</scope>
    <source>
        <strain evidence="2 3">DSM 12555</strain>
    </source>
</reference>
<proteinExistence type="inferred from homology"/>
<dbReference type="PANTHER" id="PTHR11803:SF39">
    <property type="entry name" value="2-IMINOBUTANOATE_2-IMINOPROPANOATE DEAMINASE"/>
    <property type="match status" value="1"/>
</dbReference>
<dbReference type="Pfam" id="PF01042">
    <property type="entry name" value="Ribonuc_L-PSP"/>
    <property type="match status" value="1"/>
</dbReference>
<protein>
    <submittedName>
        <fullName evidence="2">Endoribonuclease L-PSP</fullName>
    </submittedName>
</protein>
<evidence type="ECO:0000256" key="1">
    <source>
        <dbReference type="ARBA" id="ARBA00010552"/>
    </source>
</evidence>
<dbReference type="InterPro" id="IPR006175">
    <property type="entry name" value="YjgF/YER057c/UK114"/>
</dbReference>
<dbReference type="AlphaFoldDB" id="A0A1W1X4Y2"/>
<dbReference type="PANTHER" id="PTHR11803">
    <property type="entry name" value="2-IMINOBUTANOATE/2-IMINOPROPANOATE DEAMINASE RIDA"/>
    <property type="match status" value="1"/>
</dbReference>
<comment type="similarity">
    <text evidence="1">Belongs to the RutC family.</text>
</comment>
<dbReference type="SUPFAM" id="SSF55298">
    <property type="entry name" value="YjgF-like"/>
    <property type="match status" value="1"/>
</dbReference>
<dbReference type="EMBL" id="FWXH01000002">
    <property type="protein sequence ID" value="SMC19019.1"/>
    <property type="molecule type" value="Genomic_DNA"/>
</dbReference>
<keyword evidence="3" id="KW-1185">Reference proteome</keyword>
<dbReference type="FunFam" id="3.30.1330.40:FF:000001">
    <property type="entry name" value="L-PSP family endoribonuclease"/>
    <property type="match status" value="1"/>
</dbReference>
<dbReference type="NCBIfam" id="TIGR00004">
    <property type="entry name" value="Rid family detoxifying hydrolase"/>
    <property type="match status" value="1"/>
</dbReference>
<name>A0A1W1X4Y2_9CLOT</name>
<dbReference type="Proteomes" id="UP000192468">
    <property type="component" value="Unassembled WGS sequence"/>
</dbReference>
<dbReference type="GO" id="GO:0005829">
    <property type="term" value="C:cytosol"/>
    <property type="evidence" value="ECO:0007669"/>
    <property type="project" value="TreeGrafter"/>
</dbReference>
<dbReference type="CDD" id="cd00448">
    <property type="entry name" value="YjgF_YER057c_UK114_family"/>
    <property type="match status" value="1"/>
</dbReference>
<dbReference type="STRING" id="1121291.SAMN02745134_00735"/>